<feature type="compositionally biased region" description="Basic and acidic residues" evidence="3">
    <location>
        <begin position="543"/>
        <end position="559"/>
    </location>
</feature>
<accession>A0AAV8VQY4</accession>
<dbReference type="PANTHER" id="PTHR13723:SF281">
    <property type="entry name" value="PAPILIN"/>
    <property type="match status" value="1"/>
</dbReference>
<dbReference type="InterPro" id="IPR050439">
    <property type="entry name" value="ADAMTS_ADAMTS-like"/>
</dbReference>
<proteinExistence type="predicted"/>
<comment type="subcellular location">
    <subcellularLocation>
        <location evidence="1">Secreted</location>
    </subcellularLocation>
</comment>
<feature type="domain" description="ADAMTS/ADAMTS-like Spacer 1" evidence="4">
    <location>
        <begin position="37"/>
        <end position="110"/>
    </location>
</feature>
<dbReference type="PROSITE" id="PS50092">
    <property type="entry name" value="TSP1"/>
    <property type="match status" value="6"/>
</dbReference>
<evidence type="ECO:0000313" key="5">
    <source>
        <dbReference type="EMBL" id="KAJ8916379.1"/>
    </source>
</evidence>
<gene>
    <name evidence="5" type="ORF">NQ315_005077</name>
</gene>
<dbReference type="GO" id="GO:0006508">
    <property type="term" value="P:proteolysis"/>
    <property type="evidence" value="ECO:0007669"/>
    <property type="project" value="TreeGrafter"/>
</dbReference>
<dbReference type="EMBL" id="JANEYG010000043">
    <property type="protein sequence ID" value="KAJ8916379.1"/>
    <property type="molecule type" value="Genomic_DNA"/>
</dbReference>
<organism evidence="5 6">
    <name type="scientific">Exocentrus adspersus</name>
    <dbReference type="NCBI Taxonomy" id="1586481"/>
    <lineage>
        <taxon>Eukaryota</taxon>
        <taxon>Metazoa</taxon>
        <taxon>Ecdysozoa</taxon>
        <taxon>Arthropoda</taxon>
        <taxon>Hexapoda</taxon>
        <taxon>Insecta</taxon>
        <taxon>Pterygota</taxon>
        <taxon>Neoptera</taxon>
        <taxon>Endopterygota</taxon>
        <taxon>Coleoptera</taxon>
        <taxon>Polyphaga</taxon>
        <taxon>Cucujiformia</taxon>
        <taxon>Chrysomeloidea</taxon>
        <taxon>Cerambycidae</taxon>
        <taxon>Lamiinae</taxon>
        <taxon>Acanthocinini</taxon>
        <taxon>Exocentrus</taxon>
    </lineage>
</organism>
<keyword evidence="6" id="KW-1185">Reference proteome</keyword>
<dbReference type="InterPro" id="IPR036383">
    <property type="entry name" value="TSP1_rpt_sf"/>
</dbReference>
<reference evidence="5 6" key="1">
    <citation type="journal article" date="2023" name="Insect Mol. Biol.">
        <title>Genome sequencing provides insights into the evolution of gene families encoding plant cell wall-degrading enzymes in longhorned beetles.</title>
        <authorList>
            <person name="Shin N.R."/>
            <person name="Okamura Y."/>
            <person name="Kirsch R."/>
            <person name="Pauchet Y."/>
        </authorList>
    </citation>
    <scope>NUCLEOTIDE SEQUENCE [LARGE SCALE GENOMIC DNA]</scope>
    <source>
        <strain evidence="5">EAD_L_NR</strain>
    </source>
</reference>
<dbReference type="Pfam" id="PF05986">
    <property type="entry name" value="ADAMTS_spacer1"/>
    <property type="match status" value="1"/>
</dbReference>
<evidence type="ECO:0000259" key="4">
    <source>
        <dbReference type="Pfam" id="PF05986"/>
    </source>
</evidence>
<dbReference type="SUPFAM" id="SSF82895">
    <property type="entry name" value="TSP-1 type 1 repeat"/>
    <property type="match status" value="6"/>
</dbReference>
<evidence type="ECO:0000313" key="6">
    <source>
        <dbReference type="Proteomes" id="UP001159042"/>
    </source>
</evidence>
<dbReference type="Gene3D" id="2.20.100.10">
    <property type="entry name" value="Thrombospondin type-1 (TSP1) repeat"/>
    <property type="match status" value="4"/>
</dbReference>
<dbReference type="PANTHER" id="PTHR13723">
    <property type="entry name" value="ADAMTS A DISINTEGRIN AND METALLOPROTEASE WITH THROMBOSPONDIN MOTIFS PROTEASE"/>
    <property type="match status" value="1"/>
</dbReference>
<dbReference type="GO" id="GO:0031012">
    <property type="term" value="C:extracellular matrix"/>
    <property type="evidence" value="ECO:0007669"/>
    <property type="project" value="TreeGrafter"/>
</dbReference>
<keyword evidence="2" id="KW-0964">Secreted</keyword>
<protein>
    <recommendedName>
        <fullName evidence="4">ADAMTS/ADAMTS-like Spacer 1 domain-containing protein</fullName>
    </recommendedName>
</protein>
<dbReference type="Gene3D" id="2.60.120.830">
    <property type="match status" value="1"/>
</dbReference>
<name>A0AAV8VQY4_9CUCU</name>
<dbReference type="Proteomes" id="UP001159042">
    <property type="component" value="Unassembled WGS sequence"/>
</dbReference>
<evidence type="ECO:0000256" key="2">
    <source>
        <dbReference type="ARBA" id="ARBA00022525"/>
    </source>
</evidence>
<dbReference type="GO" id="GO:0004222">
    <property type="term" value="F:metalloendopeptidase activity"/>
    <property type="evidence" value="ECO:0007669"/>
    <property type="project" value="TreeGrafter"/>
</dbReference>
<dbReference type="GO" id="GO:0005576">
    <property type="term" value="C:extracellular region"/>
    <property type="evidence" value="ECO:0007669"/>
    <property type="project" value="UniProtKB-SubCell"/>
</dbReference>
<dbReference type="Pfam" id="PF19030">
    <property type="entry name" value="TSP1_ADAMTS"/>
    <property type="match status" value="6"/>
</dbReference>
<dbReference type="AlphaFoldDB" id="A0AAV8VQY4"/>
<dbReference type="GO" id="GO:0030198">
    <property type="term" value="P:extracellular matrix organization"/>
    <property type="evidence" value="ECO:0007669"/>
    <property type="project" value="TreeGrafter"/>
</dbReference>
<dbReference type="SMART" id="SM00209">
    <property type="entry name" value="TSP1"/>
    <property type="match status" value="6"/>
</dbReference>
<dbReference type="InterPro" id="IPR000884">
    <property type="entry name" value="TSP1_rpt"/>
</dbReference>
<feature type="region of interest" description="Disordered" evidence="3">
    <location>
        <begin position="538"/>
        <end position="559"/>
    </location>
</feature>
<comment type="caution">
    <text evidence="5">The sequence shown here is derived from an EMBL/GenBank/DDBJ whole genome shotgun (WGS) entry which is preliminary data.</text>
</comment>
<dbReference type="InterPro" id="IPR010294">
    <property type="entry name" value="ADAMTS_spacer1"/>
</dbReference>
<evidence type="ECO:0000256" key="1">
    <source>
        <dbReference type="ARBA" id="ARBA00004613"/>
    </source>
</evidence>
<evidence type="ECO:0000256" key="3">
    <source>
        <dbReference type="SAM" id="MobiDB-lite"/>
    </source>
</evidence>
<sequence length="559" mass="62018">MKFANDKTIIWILQKILDIFHVLCPIPIFNSFGDIDVALKISNGSYIMNGDWKFSNSRVFQGAGTKFIYVRQDDNSLETITSLGPLANSVDIMVVNYQMNPGIKYGYSVPLDQTPVLAPPFIKKPAVTLEPATVETRRLDLPLYNISYNQKDEARPPPVHPGPRRTRVRRKYFHWKITGLTACSKSCGGGIQTYVKTCYREIHPHNQVPVSDKRCAHLDTPASAPIQCNIEPCAPNWEGYWTDCSVTCGDGIQRYILQCKQEMTSGSIIVSDEQCPTPKPSSQTRTCREAACEINDNELPQNVDSSRVNKEWSVGSWSECSVSCGTGHKTRQVTCPSSQCRIEDRPAHAEYCNVGPCAASSTNYPSSTNTLSFSSWLVTDWSQCSEPCGTGIQSRLAVCGLQNQDTCSSESKPELSRACSSEKQCGGQWFTGPWGSCSESCNGRSKQKRDVFCIVKIRGQSHITNDMTCSSQSKPYEEQACDGVCPPHWFIGDWGQCEGGCPVGVQRREVKCLDHHGRAANGCTESDMPVSKRTCACDGNNSDQRERYKPAQDEPIDRK</sequence>